<dbReference type="PROSITE" id="PS50966">
    <property type="entry name" value="ZF_SWIM"/>
    <property type="match status" value="1"/>
</dbReference>
<dbReference type="InterPro" id="IPR007527">
    <property type="entry name" value="Znf_SWIM"/>
</dbReference>
<keyword evidence="1" id="KW-0863">Zinc-finger</keyword>
<reference evidence="3 4" key="1">
    <citation type="submission" date="2021-06" db="EMBL/GenBank/DDBJ databases">
        <authorList>
            <person name="Kallberg Y."/>
            <person name="Tangrot J."/>
            <person name="Rosling A."/>
        </authorList>
    </citation>
    <scope>NUCLEOTIDE SEQUENCE [LARGE SCALE GENOMIC DNA]</scope>
    <source>
        <strain evidence="3 4">120-4 pot B 10/14</strain>
    </source>
</reference>
<proteinExistence type="predicted"/>
<dbReference type="EMBL" id="CAJVQB010094793">
    <property type="protein sequence ID" value="CAG8849096.1"/>
    <property type="molecule type" value="Genomic_DNA"/>
</dbReference>
<name>A0ABN7X6T6_GIGMA</name>
<protein>
    <submittedName>
        <fullName evidence="3">17867_t:CDS:1</fullName>
    </submittedName>
</protein>
<evidence type="ECO:0000313" key="3">
    <source>
        <dbReference type="EMBL" id="CAG8849096.1"/>
    </source>
</evidence>
<dbReference type="Proteomes" id="UP000789901">
    <property type="component" value="Unassembled WGS sequence"/>
</dbReference>
<accession>A0ABN7X6T6</accession>
<keyword evidence="1" id="KW-0862">Zinc</keyword>
<sequence length="345" mass="39486">ARSILHKQKLFGQTLEISTIMSKDLYIYDFLCGMQSMQQVESTNGTIKSEINAKTLLLNLLPSIQSIFFESIYNEIRKYLILESASVQNVQISQSVLYRAYLYEVSNNSTSFPSAHEYEEGYFEDEYDALQASLENIINIVNHNNILEVWHVSLFDQRDHSYPHYVVLLADNMHICTCLYIISNGFYCRHFSAIFKMSCDAKFDIKLISKCWYTDPMQASNYSIITGTAAAEFDTVEFGTKKQEYAYSFGVAKSGLKFTLENGLVNEFVGLIVKFIDSHSGVATSEQCPRLLDSAQQNTLQDLNANCNLNSSQDKLRREDEIETENEYSKTLTSKVEGKVEDRYY</sequence>
<feature type="domain" description="SWIM-type" evidence="2">
    <location>
        <begin position="165"/>
        <end position="199"/>
    </location>
</feature>
<evidence type="ECO:0000256" key="1">
    <source>
        <dbReference type="PROSITE-ProRule" id="PRU00325"/>
    </source>
</evidence>
<feature type="non-terminal residue" evidence="3">
    <location>
        <position position="345"/>
    </location>
</feature>
<comment type="caution">
    <text evidence="3">The sequence shown here is derived from an EMBL/GenBank/DDBJ whole genome shotgun (WGS) entry which is preliminary data.</text>
</comment>
<feature type="non-terminal residue" evidence="3">
    <location>
        <position position="1"/>
    </location>
</feature>
<evidence type="ECO:0000313" key="4">
    <source>
        <dbReference type="Proteomes" id="UP000789901"/>
    </source>
</evidence>
<organism evidence="3 4">
    <name type="scientific">Gigaspora margarita</name>
    <dbReference type="NCBI Taxonomy" id="4874"/>
    <lineage>
        <taxon>Eukaryota</taxon>
        <taxon>Fungi</taxon>
        <taxon>Fungi incertae sedis</taxon>
        <taxon>Mucoromycota</taxon>
        <taxon>Glomeromycotina</taxon>
        <taxon>Glomeromycetes</taxon>
        <taxon>Diversisporales</taxon>
        <taxon>Gigasporaceae</taxon>
        <taxon>Gigaspora</taxon>
    </lineage>
</organism>
<evidence type="ECO:0000259" key="2">
    <source>
        <dbReference type="PROSITE" id="PS50966"/>
    </source>
</evidence>
<keyword evidence="4" id="KW-1185">Reference proteome</keyword>
<keyword evidence="1" id="KW-0479">Metal-binding</keyword>
<gene>
    <name evidence="3" type="ORF">GMARGA_LOCUS39521</name>
</gene>